<dbReference type="RefSeq" id="WP_053603097.1">
    <property type="nucleotide sequence ID" value="NZ_CP012600.1"/>
</dbReference>
<keyword evidence="4" id="KW-1185">Reference proteome</keyword>
<evidence type="ECO:0000313" key="3">
    <source>
        <dbReference type="EMBL" id="ALC81339.1"/>
    </source>
</evidence>
<dbReference type="SUPFAM" id="SSF52266">
    <property type="entry name" value="SGNH hydrolase"/>
    <property type="match status" value="1"/>
</dbReference>
<keyword evidence="1" id="KW-0732">Signal</keyword>
<evidence type="ECO:0000259" key="2">
    <source>
        <dbReference type="Pfam" id="PF13472"/>
    </source>
</evidence>
<dbReference type="InterPro" id="IPR036514">
    <property type="entry name" value="SGNH_hydro_sf"/>
</dbReference>
<feature type="domain" description="SGNH hydrolase-type esterase" evidence="2">
    <location>
        <begin position="44"/>
        <end position="235"/>
    </location>
</feature>
<dbReference type="PROSITE" id="PS51257">
    <property type="entry name" value="PROKAR_LIPOPROTEIN"/>
    <property type="match status" value="1"/>
</dbReference>
<dbReference type="InterPro" id="IPR013830">
    <property type="entry name" value="SGNH_hydro"/>
</dbReference>
<dbReference type="InterPro" id="IPR051532">
    <property type="entry name" value="Ester_Hydrolysis_Enzymes"/>
</dbReference>
<dbReference type="GO" id="GO:0004622">
    <property type="term" value="F:phosphatidylcholine lysophospholipase activity"/>
    <property type="evidence" value="ECO:0007669"/>
    <property type="project" value="TreeGrafter"/>
</dbReference>
<evidence type="ECO:0000256" key="1">
    <source>
        <dbReference type="SAM" id="SignalP"/>
    </source>
</evidence>
<dbReference type="Pfam" id="PF13472">
    <property type="entry name" value="Lipase_GDSL_2"/>
    <property type="match status" value="1"/>
</dbReference>
<dbReference type="Gene3D" id="3.40.50.1110">
    <property type="entry name" value="SGNH hydrolase"/>
    <property type="match status" value="1"/>
</dbReference>
<protein>
    <recommendedName>
        <fullName evidence="2">SGNH hydrolase-type esterase domain-containing protein</fullName>
    </recommendedName>
</protein>
<dbReference type="Proteomes" id="UP000067625">
    <property type="component" value="Chromosome"/>
</dbReference>
<organism evidence="3 4">
    <name type="scientific">Bacillus gobiensis</name>
    <dbReference type="NCBI Taxonomy" id="1441095"/>
    <lineage>
        <taxon>Bacteria</taxon>
        <taxon>Bacillati</taxon>
        <taxon>Bacillota</taxon>
        <taxon>Bacilli</taxon>
        <taxon>Bacillales</taxon>
        <taxon>Bacillaceae</taxon>
        <taxon>Bacillus</taxon>
    </lineage>
</organism>
<dbReference type="AlphaFoldDB" id="A0A0M5JLD8"/>
<dbReference type="PANTHER" id="PTHR30383:SF27">
    <property type="entry name" value="SPORE GERMINATION LIPASE LIPC"/>
    <property type="match status" value="1"/>
</dbReference>
<evidence type="ECO:0000313" key="4">
    <source>
        <dbReference type="Proteomes" id="UP000067625"/>
    </source>
</evidence>
<dbReference type="PATRIC" id="fig|1441095.3.peg.1509"/>
<proteinExistence type="predicted"/>
<name>A0A0M5JLD8_9BACI</name>
<dbReference type="STRING" id="1441095.AM592_06825"/>
<gene>
    <name evidence="3" type="ORF">AM592_06825</name>
</gene>
<feature type="chain" id="PRO_5039077147" description="SGNH hydrolase-type esterase domain-containing protein" evidence="1">
    <location>
        <begin position="23"/>
        <end position="251"/>
    </location>
</feature>
<reference evidence="3 4" key="2">
    <citation type="journal article" date="2016" name="Int. J. Syst. Evol. Microbiol.">
        <title>Bacillus gobiensis sp. nov., isolated from a soil sample.</title>
        <authorList>
            <person name="Liu B."/>
            <person name="Liu G.H."/>
            <person name="Cetin S."/>
            <person name="Schumann P."/>
            <person name="Pan Z.Z."/>
            <person name="Chen Q.Q."/>
        </authorList>
    </citation>
    <scope>NUCLEOTIDE SEQUENCE [LARGE SCALE GENOMIC DNA]</scope>
    <source>
        <strain evidence="3 4">FJAT-4402</strain>
    </source>
</reference>
<feature type="signal peptide" evidence="1">
    <location>
        <begin position="1"/>
        <end position="22"/>
    </location>
</feature>
<reference evidence="4" key="1">
    <citation type="submission" date="2015-08" db="EMBL/GenBank/DDBJ databases">
        <title>Genome sequencing project for genomic taxonomy and phylogenomics of Bacillus-like bacteria.</title>
        <authorList>
            <person name="Liu B."/>
            <person name="Wang J."/>
            <person name="Zhu Y."/>
            <person name="Liu G."/>
            <person name="Chen Q."/>
            <person name="Chen Z."/>
            <person name="Lan J."/>
            <person name="Che J."/>
            <person name="Ge C."/>
            <person name="Shi H."/>
            <person name="Pan Z."/>
            <person name="Liu X."/>
        </authorList>
    </citation>
    <scope>NUCLEOTIDE SEQUENCE [LARGE SCALE GENOMIC DNA]</scope>
    <source>
        <strain evidence="4">FJAT-4402</strain>
    </source>
</reference>
<accession>A0A0M5JLD8</accession>
<dbReference type="EMBL" id="CP012600">
    <property type="protein sequence ID" value="ALC81339.1"/>
    <property type="molecule type" value="Genomic_DNA"/>
</dbReference>
<sequence length="251" mass="28433">MKGRLMCIPMILVLLLSACNIEQTIEEKVQNPKTIEKKNIKIAAIGDSLTQGVGDESGKGYVGMVVDQLKKEENVGSVSVDNFAVKGHRTVDTIKKLKEVQVQNGIKEADIILMTIGGNDLMRVVRQHFLDLTYEPFQIEQNNYRSHLTEILSTVRKLNSDADIVYVGLYNPFKFTLSEIKEFDEIIEDWNAAAAEEVSKDPNVKHVRIEDLFAEYSDEKKLSEDEFHPNEKGYTLIADRVYNDAVKKILP</sequence>
<dbReference type="PANTHER" id="PTHR30383">
    <property type="entry name" value="THIOESTERASE 1/PROTEASE 1/LYSOPHOSPHOLIPASE L1"/>
    <property type="match status" value="1"/>
</dbReference>
<dbReference type="CDD" id="cd04506">
    <property type="entry name" value="SGNH_hydrolase_YpmR_like"/>
    <property type="match status" value="1"/>
</dbReference>